<gene>
    <name evidence="2" type="ORF">H1P_330036</name>
</gene>
<proteinExistence type="predicted"/>
<protein>
    <submittedName>
        <fullName evidence="2">Uncharacterized protein</fullName>
    </submittedName>
</protein>
<accession>A0A563VVG5</accession>
<keyword evidence="1" id="KW-0812">Transmembrane</keyword>
<name>A0A563VVG5_9CYAN</name>
<dbReference type="EMBL" id="CAACVJ010000257">
    <property type="protein sequence ID" value="VEP15387.1"/>
    <property type="molecule type" value="Genomic_DNA"/>
</dbReference>
<evidence type="ECO:0000313" key="3">
    <source>
        <dbReference type="Proteomes" id="UP000320055"/>
    </source>
</evidence>
<keyword evidence="1" id="KW-1133">Transmembrane helix</keyword>
<feature type="transmembrane region" description="Helical" evidence="1">
    <location>
        <begin position="34"/>
        <end position="54"/>
    </location>
</feature>
<keyword evidence="3" id="KW-1185">Reference proteome</keyword>
<sequence>MFVVKTFDERPRAAIRLLYPSHWVFIPIAFGDKGMRAVVTLFFLLSSFLFSDLFS</sequence>
<dbReference type="Proteomes" id="UP000320055">
    <property type="component" value="Unassembled WGS sequence"/>
</dbReference>
<evidence type="ECO:0000313" key="2">
    <source>
        <dbReference type="EMBL" id="VEP15387.1"/>
    </source>
</evidence>
<evidence type="ECO:0000256" key="1">
    <source>
        <dbReference type="SAM" id="Phobius"/>
    </source>
</evidence>
<dbReference type="AlphaFoldDB" id="A0A563VVG5"/>
<keyword evidence="1" id="KW-0472">Membrane</keyword>
<organism evidence="2 3">
    <name type="scientific">Hyella patelloides LEGE 07179</name>
    <dbReference type="NCBI Taxonomy" id="945734"/>
    <lineage>
        <taxon>Bacteria</taxon>
        <taxon>Bacillati</taxon>
        <taxon>Cyanobacteriota</taxon>
        <taxon>Cyanophyceae</taxon>
        <taxon>Pleurocapsales</taxon>
        <taxon>Hyellaceae</taxon>
        <taxon>Hyella</taxon>
    </lineage>
</organism>
<reference evidence="2 3" key="1">
    <citation type="submission" date="2019-01" db="EMBL/GenBank/DDBJ databases">
        <authorList>
            <person name="Brito A."/>
        </authorList>
    </citation>
    <scope>NUCLEOTIDE SEQUENCE [LARGE SCALE GENOMIC DNA]</scope>
    <source>
        <strain evidence="2">1</strain>
    </source>
</reference>